<feature type="transmembrane region" description="Helical" evidence="1">
    <location>
        <begin position="21"/>
        <end position="41"/>
    </location>
</feature>
<evidence type="ECO:0000313" key="3">
    <source>
        <dbReference type="Proteomes" id="UP000747542"/>
    </source>
</evidence>
<comment type="caution">
    <text evidence="2">The sequence shown here is derived from an EMBL/GenBank/DDBJ whole genome shotgun (WGS) entry which is preliminary data.</text>
</comment>
<sequence>MTSTKLVTWRGSMALWRASTGSVVNIMTLICSCLAQLPLWGGPSSSTRNIRMPGGSVAVLAGVTSPEARQVSAIASFHNPQGYAWGYIRMRQLIYFDGSFDETFIEVSLRHPGTNNRNLTRRHNWSVYVNPVGVDAGVKFFQSRCVAAGYRWNPYLIHLAFPNDRDYYERECGPEVPLRCDVGDLSGRLGTIDVGDKRYVFVDRNLPLSGPHGIMNRAMIIHRENAGVERFACANIRPDDDIIKWVIVRKTPKFTATTFMEDLREVLGAPEWYLAADLQTVSFSADQQCVTFVIHFMGPQAGQLELDFSRLLAGGILPSPTISIRGVYSDPKRPTKVPYRTCGGLEEDDILGDKSDASWWNVLTGNLDDVGYTGDGSGSSSSSFMSRPSFLHLLLLLLTVTLH</sequence>
<name>A0A8J5N858_HOMAM</name>
<dbReference type="InterPro" id="IPR036423">
    <property type="entry name" value="SOD-like_Cu/Zn_dom_sf"/>
</dbReference>
<protein>
    <submittedName>
        <fullName evidence="2">Putative Copper/zinc superoxide dismutase-containing protein</fullName>
    </submittedName>
</protein>
<dbReference type="AlphaFoldDB" id="A0A8J5N858"/>
<dbReference type="PANTHER" id="PTHR20910:SF1">
    <property type="entry name" value="SUPEROXIDE DISMUTASE COPPER_ZINC BINDING DOMAIN-CONTAINING PROTEIN"/>
    <property type="match status" value="1"/>
</dbReference>
<keyword evidence="3" id="KW-1185">Reference proteome</keyword>
<dbReference type="GO" id="GO:0006801">
    <property type="term" value="P:superoxide metabolic process"/>
    <property type="evidence" value="ECO:0007669"/>
    <property type="project" value="InterPro"/>
</dbReference>
<dbReference type="PROSITE" id="PS51257">
    <property type="entry name" value="PROKAR_LIPOPROTEIN"/>
    <property type="match status" value="1"/>
</dbReference>
<keyword evidence="1" id="KW-1133">Transmembrane helix</keyword>
<reference evidence="2" key="1">
    <citation type="journal article" date="2021" name="Sci. Adv.">
        <title>The American lobster genome reveals insights on longevity, neural, and immune adaptations.</title>
        <authorList>
            <person name="Polinski J.M."/>
            <person name="Zimin A.V."/>
            <person name="Clark K.F."/>
            <person name="Kohn A.B."/>
            <person name="Sadowski N."/>
            <person name="Timp W."/>
            <person name="Ptitsyn A."/>
            <person name="Khanna P."/>
            <person name="Romanova D.Y."/>
            <person name="Williams P."/>
            <person name="Greenwood S.J."/>
            <person name="Moroz L.L."/>
            <person name="Walt D.R."/>
            <person name="Bodnar A.G."/>
        </authorList>
    </citation>
    <scope>NUCLEOTIDE SEQUENCE</scope>
    <source>
        <strain evidence="2">GMGI-L3</strain>
    </source>
</reference>
<evidence type="ECO:0000256" key="1">
    <source>
        <dbReference type="SAM" id="Phobius"/>
    </source>
</evidence>
<dbReference type="Gene3D" id="2.60.40.200">
    <property type="entry name" value="Superoxide dismutase, copper/zinc binding domain"/>
    <property type="match status" value="1"/>
</dbReference>
<keyword evidence="1" id="KW-0812">Transmembrane</keyword>
<dbReference type="Proteomes" id="UP000747542">
    <property type="component" value="Unassembled WGS sequence"/>
</dbReference>
<accession>A0A8J5N858</accession>
<dbReference type="EMBL" id="JAHLQT010006356">
    <property type="protein sequence ID" value="KAG7174956.1"/>
    <property type="molecule type" value="Genomic_DNA"/>
</dbReference>
<dbReference type="SUPFAM" id="SSF49329">
    <property type="entry name" value="Cu,Zn superoxide dismutase-like"/>
    <property type="match status" value="1"/>
</dbReference>
<evidence type="ECO:0000313" key="2">
    <source>
        <dbReference type="EMBL" id="KAG7174956.1"/>
    </source>
</evidence>
<gene>
    <name evidence="2" type="ORF">Hamer_G015159</name>
</gene>
<proteinExistence type="predicted"/>
<dbReference type="PANTHER" id="PTHR20910">
    <property type="entry name" value="AGAP001623-PA"/>
    <property type="match status" value="1"/>
</dbReference>
<organism evidence="2 3">
    <name type="scientific">Homarus americanus</name>
    <name type="common">American lobster</name>
    <dbReference type="NCBI Taxonomy" id="6706"/>
    <lineage>
        <taxon>Eukaryota</taxon>
        <taxon>Metazoa</taxon>
        <taxon>Ecdysozoa</taxon>
        <taxon>Arthropoda</taxon>
        <taxon>Crustacea</taxon>
        <taxon>Multicrustacea</taxon>
        <taxon>Malacostraca</taxon>
        <taxon>Eumalacostraca</taxon>
        <taxon>Eucarida</taxon>
        <taxon>Decapoda</taxon>
        <taxon>Pleocyemata</taxon>
        <taxon>Astacidea</taxon>
        <taxon>Nephropoidea</taxon>
        <taxon>Nephropidae</taxon>
        <taxon>Homarus</taxon>
    </lineage>
</organism>
<dbReference type="GO" id="GO:0046872">
    <property type="term" value="F:metal ion binding"/>
    <property type="evidence" value="ECO:0007669"/>
    <property type="project" value="InterPro"/>
</dbReference>
<keyword evidence="1" id="KW-0472">Membrane</keyword>
<dbReference type="InterPro" id="IPR053257">
    <property type="entry name" value="Cu-only_SOD"/>
</dbReference>